<evidence type="ECO:0000256" key="7">
    <source>
        <dbReference type="ARBA" id="ARBA00023284"/>
    </source>
</evidence>
<evidence type="ECO:0000259" key="13">
    <source>
        <dbReference type="Pfam" id="PF07992"/>
    </source>
</evidence>
<keyword evidence="4 11" id="KW-0560">Oxidoreductase</keyword>
<organism evidence="14 15">
    <name type="scientific">Mycoplasmopsis agassizii</name>
    <dbReference type="NCBI Taxonomy" id="33922"/>
    <lineage>
        <taxon>Bacteria</taxon>
        <taxon>Bacillati</taxon>
        <taxon>Mycoplasmatota</taxon>
        <taxon>Mycoplasmoidales</taxon>
        <taxon>Metamycoplasmataceae</taxon>
        <taxon>Mycoplasmopsis</taxon>
    </lineage>
</organism>
<evidence type="ECO:0000259" key="12">
    <source>
        <dbReference type="Pfam" id="PF02852"/>
    </source>
</evidence>
<proteinExistence type="inferred from homology"/>
<dbReference type="InterPro" id="IPR012999">
    <property type="entry name" value="Pyr_OxRdtase_I_AS"/>
</dbReference>
<keyword evidence="3 9" id="KW-0274">FAD</keyword>
<dbReference type="GO" id="GO:0004148">
    <property type="term" value="F:dihydrolipoyl dehydrogenase (NADH) activity"/>
    <property type="evidence" value="ECO:0007669"/>
    <property type="project" value="TreeGrafter"/>
</dbReference>
<dbReference type="PRINTS" id="PR00368">
    <property type="entry name" value="FADPNR"/>
</dbReference>
<evidence type="ECO:0000256" key="3">
    <source>
        <dbReference type="ARBA" id="ARBA00022827"/>
    </source>
</evidence>
<keyword evidence="9" id="KW-0547">Nucleotide-binding</keyword>
<dbReference type="PIRSF" id="PIRSF000350">
    <property type="entry name" value="Mercury_reductase_MerA"/>
    <property type="match status" value="1"/>
</dbReference>
<evidence type="ECO:0000313" key="15">
    <source>
        <dbReference type="Proteomes" id="UP000216943"/>
    </source>
</evidence>
<comment type="similarity">
    <text evidence="1 11">Belongs to the class-I pyridine nucleotide-disulfide oxidoreductase family.</text>
</comment>
<feature type="binding site" evidence="9">
    <location>
        <begin position="138"/>
        <end position="140"/>
    </location>
    <ligand>
        <name>FAD</name>
        <dbReference type="ChEBI" id="CHEBI:57692"/>
    </ligand>
</feature>
<keyword evidence="5 9" id="KW-0520">NAD</keyword>
<protein>
    <recommendedName>
        <fullName evidence="16">Dihydrolipoyl dehydrogenase</fullName>
    </recommendedName>
</protein>
<dbReference type="InterPro" id="IPR004099">
    <property type="entry name" value="Pyr_nucl-diS_OxRdtase_dimer"/>
</dbReference>
<evidence type="ECO:0000256" key="8">
    <source>
        <dbReference type="PIRSR" id="PIRSR000350-2"/>
    </source>
</evidence>
<feature type="active site" description="Proton acceptor" evidence="8">
    <location>
        <position position="438"/>
    </location>
</feature>
<dbReference type="Pfam" id="PF07992">
    <property type="entry name" value="Pyr_redox_2"/>
    <property type="match status" value="1"/>
</dbReference>
<feature type="binding site" evidence="9">
    <location>
        <position position="202"/>
    </location>
    <ligand>
        <name>NAD(+)</name>
        <dbReference type="ChEBI" id="CHEBI:57540"/>
    </ligand>
</feature>
<dbReference type="GO" id="GO:0050660">
    <property type="term" value="F:flavin adenine dinucleotide binding"/>
    <property type="evidence" value="ECO:0007669"/>
    <property type="project" value="TreeGrafter"/>
</dbReference>
<dbReference type="Proteomes" id="UP000216943">
    <property type="component" value="Unassembled WGS sequence"/>
</dbReference>
<feature type="disulfide bond" description="Redox-active" evidence="10">
    <location>
        <begin position="41"/>
        <end position="46"/>
    </location>
</feature>
<dbReference type="RefSeq" id="WP_095334871.1">
    <property type="nucleotide sequence ID" value="NZ_NQNY01000008.1"/>
</dbReference>
<sequence>MKKFDVVVIGAGPGGYTLAAQLSSNGKKVALIERNKLGGTCVNIGCIPTKSLITSARSVLSMKKAADYGVKVADFKVLLAKIAQNAADVSAKLNGAIAGALEGAKVKVFQGKTAKFLDDKTIDLEGEKITAEKFVIATGSRSRQFKITNSAKAAGTGRLIHSTSAIALTELPEKLVIIGTGVVALEFAFYFSTLGSKVILLEYGPKAMPAYDRDLANEIEKMLKQNHVEIFTDVRFKEFDDELDLVIEHGGKTLKVKADKYFAAVGRYANSELANGVVDIDERGNIVVDEFLRTSKPHIYAMGDVTGKKMLSSVSYKHGDQVFQHIMGLDVDKVNVDHIPSSLYLSLDVASVGRNEQQLEKDGVKFEKIVVSSGQLPRLHAEQNTSFGFIKLLVDPKEDRLLGAHLILKDASLLINTLALAVSGKIKLHDLFTIGHTHPTVSEGIYYALRGHYLKNNF</sequence>
<dbReference type="PANTHER" id="PTHR22912:SF151">
    <property type="entry name" value="DIHYDROLIPOYL DEHYDROGENASE, MITOCHONDRIAL"/>
    <property type="match status" value="1"/>
</dbReference>
<dbReference type="OrthoDB" id="9807946at2"/>
<dbReference type="InterPro" id="IPR023753">
    <property type="entry name" value="FAD/NAD-binding_dom"/>
</dbReference>
<keyword evidence="2 11" id="KW-0285">Flavoprotein</keyword>
<keyword evidence="7 11" id="KW-0676">Redox-active center</keyword>
<dbReference type="Pfam" id="PF02852">
    <property type="entry name" value="Pyr_redox_dim"/>
    <property type="match status" value="1"/>
</dbReference>
<dbReference type="PRINTS" id="PR00411">
    <property type="entry name" value="PNDRDTASEI"/>
</dbReference>
<feature type="domain" description="FAD/NAD(P)-binding" evidence="13">
    <location>
        <begin position="4"/>
        <end position="319"/>
    </location>
</feature>
<gene>
    <name evidence="14" type="ORF">CJJ23_02935</name>
</gene>
<feature type="binding site" evidence="9">
    <location>
        <position position="304"/>
    </location>
    <ligand>
        <name>FAD</name>
        <dbReference type="ChEBI" id="CHEBI:57692"/>
    </ligand>
</feature>
<evidence type="ECO:0000256" key="11">
    <source>
        <dbReference type="RuleBase" id="RU003691"/>
    </source>
</evidence>
<dbReference type="InterPro" id="IPR001100">
    <property type="entry name" value="Pyr_nuc-diS_OxRdtase"/>
</dbReference>
<evidence type="ECO:0000256" key="6">
    <source>
        <dbReference type="ARBA" id="ARBA00023157"/>
    </source>
</evidence>
<evidence type="ECO:0000256" key="1">
    <source>
        <dbReference type="ARBA" id="ARBA00007532"/>
    </source>
</evidence>
<dbReference type="InterPro" id="IPR050151">
    <property type="entry name" value="Class-I_Pyr_Nuc-Dis_Oxidored"/>
</dbReference>
<evidence type="ECO:0000256" key="10">
    <source>
        <dbReference type="PIRSR" id="PIRSR000350-4"/>
    </source>
</evidence>
<dbReference type="GO" id="GO:0006103">
    <property type="term" value="P:2-oxoglutarate metabolic process"/>
    <property type="evidence" value="ECO:0007669"/>
    <property type="project" value="TreeGrafter"/>
</dbReference>
<dbReference type="InterPro" id="IPR016156">
    <property type="entry name" value="FAD/NAD-linked_Rdtase_dimer_sf"/>
</dbReference>
<evidence type="ECO:0008006" key="16">
    <source>
        <dbReference type="Google" id="ProtNLM"/>
    </source>
</evidence>
<dbReference type="AlphaFoldDB" id="A0A269TK05"/>
<dbReference type="PANTHER" id="PTHR22912">
    <property type="entry name" value="DISULFIDE OXIDOREDUCTASE"/>
    <property type="match status" value="1"/>
</dbReference>
<feature type="binding site" evidence="9">
    <location>
        <position position="50"/>
    </location>
    <ligand>
        <name>FAD</name>
        <dbReference type="ChEBI" id="CHEBI:57692"/>
    </ligand>
</feature>
<comment type="caution">
    <text evidence="14">The sequence shown here is derived from an EMBL/GenBank/DDBJ whole genome shotgun (WGS) entry which is preliminary data.</text>
</comment>
<evidence type="ECO:0000256" key="2">
    <source>
        <dbReference type="ARBA" id="ARBA00022630"/>
    </source>
</evidence>
<dbReference type="PROSITE" id="PS00076">
    <property type="entry name" value="PYRIDINE_REDOX_1"/>
    <property type="match status" value="1"/>
</dbReference>
<evidence type="ECO:0000256" key="9">
    <source>
        <dbReference type="PIRSR" id="PIRSR000350-3"/>
    </source>
</evidence>
<evidence type="ECO:0000256" key="4">
    <source>
        <dbReference type="ARBA" id="ARBA00023002"/>
    </source>
</evidence>
<dbReference type="Gene3D" id="3.50.50.60">
    <property type="entry name" value="FAD/NAD(P)-binding domain"/>
    <property type="match status" value="2"/>
</dbReference>
<dbReference type="InterPro" id="IPR036188">
    <property type="entry name" value="FAD/NAD-bd_sf"/>
</dbReference>
<dbReference type="SUPFAM" id="SSF51905">
    <property type="entry name" value="FAD/NAD(P)-binding domain"/>
    <property type="match status" value="1"/>
</dbReference>
<reference evidence="15" key="1">
    <citation type="submission" date="2017-08" db="EMBL/GenBank/DDBJ databases">
        <authorList>
            <person name="Alvarez-Ponce D."/>
            <person name="Weitzman C.L."/>
            <person name="Tillett R.L."/>
            <person name="Sandmeier F.C."/>
            <person name="Tracy C.R."/>
        </authorList>
    </citation>
    <scope>NUCLEOTIDE SEQUENCE [LARGE SCALE GENOMIC DNA]</scope>
    <source>
        <strain evidence="15">723</strain>
    </source>
</reference>
<dbReference type="Gene3D" id="3.30.390.30">
    <property type="match status" value="1"/>
</dbReference>
<dbReference type="SUPFAM" id="SSF55424">
    <property type="entry name" value="FAD/NAD-linked reductases, dimerisation (C-terminal) domain"/>
    <property type="match status" value="1"/>
</dbReference>
<accession>A0A269TK05</accession>
<feature type="binding site" evidence="9">
    <location>
        <position position="266"/>
    </location>
    <ligand>
        <name>NAD(+)</name>
        <dbReference type="ChEBI" id="CHEBI:57540"/>
    </ligand>
</feature>
<keyword evidence="6" id="KW-1015">Disulfide bond</keyword>
<name>A0A269TK05_9BACT</name>
<dbReference type="EMBL" id="NQNY01000008">
    <property type="protein sequence ID" value="PAK21278.1"/>
    <property type="molecule type" value="Genomic_DNA"/>
</dbReference>
<evidence type="ECO:0000313" key="14">
    <source>
        <dbReference type="EMBL" id="PAK21278.1"/>
    </source>
</evidence>
<comment type="cofactor">
    <cofactor evidence="9">
        <name>FAD</name>
        <dbReference type="ChEBI" id="CHEBI:57692"/>
    </cofactor>
    <text evidence="9">Binds 1 FAD per subunit.</text>
</comment>
<evidence type="ECO:0000256" key="5">
    <source>
        <dbReference type="ARBA" id="ARBA00023027"/>
    </source>
</evidence>
<feature type="domain" description="Pyridine nucleotide-disulphide oxidoreductase dimerisation" evidence="12">
    <location>
        <begin position="339"/>
        <end position="445"/>
    </location>
</feature>
<feature type="binding site" evidence="9">
    <location>
        <begin position="179"/>
        <end position="186"/>
    </location>
    <ligand>
        <name>NAD(+)</name>
        <dbReference type="ChEBI" id="CHEBI:57540"/>
    </ligand>
</feature>